<keyword evidence="6" id="KW-1185">Reference proteome</keyword>
<dbReference type="InterPro" id="IPR045851">
    <property type="entry name" value="AMP-bd_C_sf"/>
</dbReference>
<dbReference type="InterPro" id="IPR042099">
    <property type="entry name" value="ANL_N_sf"/>
</dbReference>
<dbReference type="EMBL" id="FODF01000010">
    <property type="protein sequence ID" value="SEN74379.1"/>
    <property type="molecule type" value="Genomic_DNA"/>
</dbReference>
<proteinExistence type="inferred from homology"/>
<dbReference type="SUPFAM" id="SSF56801">
    <property type="entry name" value="Acetyl-CoA synthetase-like"/>
    <property type="match status" value="1"/>
</dbReference>
<keyword evidence="2" id="KW-0436">Ligase</keyword>
<dbReference type="Pfam" id="PF13193">
    <property type="entry name" value="AMP-binding_C"/>
    <property type="match status" value="1"/>
</dbReference>
<dbReference type="InterPro" id="IPR000873">
    <property type="entry name" value="AMP-dep_synth/lig_dom"/>
</dbReference>
<dbReference type="Gene3D" id="3.40.50.12780">
    <property type="entry name" value="N-terminal domain of ligase-like"/>
    <property type="match status" value="1"/>
</dbReference>
<evidence type="ECO:0000259" key="4">
    <source>
        <dbReference type="Pfam" id="PF13193"/>
    </source>
</evidence>
<evidence type="ECO:0000313" key="5">
    <source>
        <dbReference type="EMBL" id="SEN74379.1"/>
    </source>
</evidence>
<name>A0A1H8J171_9FIRM</name>
<dbReference type="PANTHER" id="PTHR43201">
    <property type="entry name" value="ACYL-COA SYNTHETASE"/>
    <property type="match status" value="1"/>
</dbReference>
<gene>
    <name evidence="5" type="ORF">SAMN05216454_11042</name>
</gene>
<evidence type="ECO:0000256" key="2">
    <source>
        <dbReference type="ARBA" id="ARBA00022598"/>
    </source>
</evidence>
<dbReference type="STRING" id="215200.SAMN05216454_11042"/>
<dbReference type="Proteomes" id="UP000199512">
    <property type="component" value="Unassembled WGS sequence"/>
</dbReference>
<evidence type="ECO:0000256" key="1">
    <source>
        <dbReference type="ARBA" id="ARBA00006432"/>
    </source>
</evidence>
<sequence>MAFIALGGRDMELVNMTVRKCFKERVEKTPDKVFLNHGKEVFTWSCVDKITDKVAMVFLEQGIKAGDRVGIIGVNSASWIISFLSLQKISAVAVLINPCFKEKELIDCIKIANINHMFYTNLCGDNKTDKVMKNIKNSREASHVKIYNIEKSYKEWIKLSKKTINTKKQFPKDDDSSQLSCILFTSGTTNNCKGVMLSHYSIVNNAREVVEQMRWGEDDKMCLSVPLFHCFGITVSLLTTIIAGMSISLIHKYKTMHVCEVIEKNRCTVLNGVPSMFLAMIKNPNMEKYDLSSLKSGIIAGSPIYENEYMEICKKLSGVKLQTSYGLTEASPCVSIADYDDDLERKAKTSGKIISHVDVKIIDLNSHEECGRNEVGEIYVKGYNVTKGYLASDPVVCDAVQPDGWLRTGDLAYIDEDGYLTVVGRRKNLIIRGGENISPVEIEEFIKEVKNGLEVFVFGMKSEVLQEEIVACIEGEHDEKMIAKIKSHLEENISKYKIPSYFVFVKNFPKNPTGKVNEKELKRISLDLLSEQIKENNRKRKKKFDNDKH</sequence>
<dbReference type="GO" id="GO:0031956">
    <property type="term" value="F:medium-chain fatty acid-CoA ligase activity"/>
    <property type="evidence" value="ECO:0007669"/>
    <property type="project" value="TreeGrafter"/>
</dbReference>
<dbReference type="Gene3D" id="3.30.300.30">
    <property type="match status" value="1"/>
</dbReference>
<reference evidence="5 6" key="1">
    <citation type="submission" date="2016-10" db="EMBL/GenBank/DDBJ databases">
        <authorList>
            <person name="de Groot N.N."/>
        </authorList>
    </citation>
    <scope>NUCLEOTIDE SEQUENCE [LARGE SCALE GENOMIC DNA]</scope>
    <source>
        <strain evidence="5 6">Calf135</strain>
    </source>
</reference>
<feature type="domain" description="AMP-binding enzyme C-terminal" evidence="4">
    <location>
        <begin position="441"/>
        <end position="515"/>
    </location>
</feature>
<dbReference type="InterPro" id="IPR025110">
    <property type="entry name" value="AMP-bd_C"/>
</dbReference>
<dbReference type="GO" id="GO:0006631">
    <property type="term" value="P:fatty acid metabolic process"/>
    <property type="evidence" value="ECO:0007669"/>
    <property type="project" value="TreeGrafter"/>
</dbReference>
<evidence type="ECO:0000313" key="6">
    <source>
        <dbReference type="Proteomes" id="UP000199512"/>
    </source>
</evidence>
<accession>A0A1H8J171</accession>
<comment type="similarity">
    <text evidence="1">Belongs to the ATP-dependent AMP-binding enzyme family.</text>
</comment>
<feature type="domain" description="AMP-dependent synthetase/ligase" evidence="3">
    <location>
        <begin position="22"/>
        <end position="390"/>
    </location>
</feature>
<evidence type="ECO:0000259" key="3">
    <source>
        <dbReference type="Pfam" id="PF00501"/>
    </source>
</evidence>
<dbReference type="PANTHER" id="PTHR43201:SF5">
    <property type="entry name" value="MEDIUM-CHAIN ACYL-COA LIGASE ACSF2, MITOCHONDRIAL"/>
    <property type="match status" value="1"/>
</dbReference>
<dbReference type="AlphaFoldDB" id="A0A1H8J171"/>
<protein>
    <submittedName>
        <fullName evidence="5">Fatty-acyl-CoA synthase</fullName>
    </submittedName>
</protein>
<organism evidence="5 6">
    <name type="scientific">Peptostreptococcus russellii</name>
    <dbReference type="NCBI Taxonomy" id="215200"/>
    <lineage>
        <taxon>Bacteria</taxon>
        <taxon>Bacillati</taxon>
        <taxon>Bacillota</taxon>
        <taxon>Clostridia</taxon>
        <taxon>Peptostreptococcales</taxon>
        <taxon>Peptostreptococcaceae</taxon>
        <taxon>Peptostreptococcus</taxon>
    </lineage>
</organism>
<dbReference type="Pfam" id="PF00501">
    <property type="entry name" value="AMP-binding"/>
    <property type="match status" value="1"/>
</dbReference>